<dbReference type="GO" id="GO:0006635">
    <property type="term" value="P:fatty acid beta-oxidation"/>
    <property type="evidence" value="ECO:0007669"/>
    <property type="project" value="TreeGrafter"/>
</dbReference>
<accession>X1IIN4</accession>
<dbReference type="InterPro" id="IPR029045">
    <property type="entry name" value="ClpP/crotonase-like_dom_sf"/>
</dbReference>
<dbReference type="CDD" id="cd06558">
    <property type="entry name" value="crotonase-like"/>
    <property type="match status" value="1"/>
</dbReference>
<dbReference type="Gene3D" id="3.90.226.10">
    <property type="entry name" value="2-enoyl-CoA Hydratase, Chain A, domain 1"/>
    <property type="match status" value="1"/>
</dbReference>
<dbReference type="GO" id="GO:0003824">
    <property type="term" value="F:catalytic activity"/>
    <property type="evidence" value="ECO:0007669"/>
    <property type="project" value="UniProtKB-ARBA"/>
</dbReference>
<dbReference type="Pfam" id="PF00378">
    <property type="entry name" value="ECH_1"/>
    <property type="match status" value="1"/>
</dbReference>
<keyword evidence="1" id="KW-0472">Membrane</keyword>
<dbReference type="PANTHER" id="PTHR11941:SF54">
    <property type="entry name" value="ENOYL-COA HYDRATASE, MITOCHONDRIAL"/>
    <property type="match status" value="1"/>
</dbReference>
<dbReference type="PANTHER" id="PTHR11941">
    <property type="entry name" value="ENOYL-COA HYDRATASE-RELATED"/>
    <property type="match status" value="1"/>
</dbReference>
<dbReference type="AlphaFoldDB" id="X1IIN4"/>
<comment type="caution">
    <text evidence="2">The sequence shown here is derived from an EMBL/GenBank/DDBJ whole genome shotgun (WGS) entry which is preliminary data.</text>
</comment>
<protein>
    <recommendedName>
        <fullName evidence="3">Enoyl-CoA hydratase/isomerase family protein</fullName>
    </recommendedName>
</protein>
<dbReference type="SUPFAM" id="SSF52096">
    <property type="entry name" value="ClpP/crotonase"/>
    <property type="match status" value="1"/>
</dbReference>
<dbReference type="InterPro" id="IPR001753">
    <property type="entry name" value="Enoyl-CoA_hydra/iso"/>
</dbReference>
<keyword evidence="1" id="KW-0812">Transmembrane</keyword>
<evidence type="ECO:0000256" key="1">
    <source>
        <dbReference type="SAM" id="Phobius"/>
    </source>
</evidence>
<reference evidence="2" key="1">
    <citation type="journal article" date="2014" name="Front. Microbiol.">
        <title>High frequency of phylogenetically diverse reductive dehalogenase-homologous genes in deep subseafloor sedimentary metagenomes.</title>
        <authorList>
            <person name="Kawai M."/>
            <person name="Futagami T."/>
            <person name="Toyoda A."/>
            <person name="Takaki Y."/>
            <person name="Nishi S."/>
            <person name="Hori S."/>
            <person name="Arai W."/>
            <person name="Tsubouchi T."/>
            <person name="Morono Y."/>
            <person name="Uchiyama I."/>
            <person name="Ito T."/>
            <person name="Fujiyama A."/>
            <person name="Inagaki F."/>
            <person name="Takami H."/>
        </authorList>
    </citation>
    <scope>NUCLEOTIDE SEQUENCE</scope>
    <source>
        <strain evidence="2">Expedition CK06-06</strain>
    </source>
</reference>
<proteinExistence type="predicted"/>
<dbReference type="EMBL" id="BARU01026985">
    <property type="protein sequence ID" value="GAH69110.1"/>
    <property type="molecule type" value="Genomic_DNA"/>
</dbReference>
<feature type="transmembrane region" description="Helical" evidence="1">
    <location>
        <begin position="139"/>
        <end position="162"/>
    </location>
</feature>
<evidence type="ECO:0008006" key="3">
    <source>
        <dbReference type="Google" id="ProtNLM"/>
    </source>
</evidence>
<organism evidence="2">
    <name type="scientific">marine sediment metagenome</name>
    <dbReference type="NCBI Taxonomy" id="412755"/>
    <lineage>
        <taxon>unclassified sequences</taxon>
        <taxon>metagenomes</taxon>
        <taxon>ecological metagenomes</taxon>
    </lineage>
</organism>
<name>X1IIN4_9ZZZZ</name>
<feature type="non-terminal residue" evidence="2">
    <location>
        <position position="233"/>
    </location>
</feature>
<feature type="transmembrane region" description="Helical" evidence="1">
    <location>
        <begin position="100"/>
        <end position="119"/>
    </location>
</feature>
<evidence type="ECO:0000313" key="2">
    <source>
        <dbReference type="EMBL" id="GAH69110.1"/>
    </source>
</evidence>
<sequence length="233" mass="26598">MSSENKLLYEVKQSVATISINRPEKAHAFDLELTKALYNKLEEADKDESVKCILIKSIGNEKIFSAGYDLSIIEDENKKTKLIEFGRKVNQKMLLMKKPIVTQVHGTAVGFGFLLIMGSDLRIFADKPTEKMFFRLPEIAISAYAQTGATLLPLLAFGLSYAKNLLFTSDRIGLEDLKNINFPTRIFPPDKLELETRKFLKILTKHLTTFLFLIKSSITLMNKQLIEKWFDLE</sequence>
<keyword evidence="1" id="KW-1133">Transmembrane helix</keyword>
<gene>
    <name evidence="2" type="ORF">S03H2_43283</name>
</gene>